<keyword evidence="1" id="KW-0812">Transmembrane</keyword>
<keyword evidence="1" id="KW-1133">Transmembrane helix</keyword>
<dbReference type="CDD" id="cd02440">
    <property type="entry name" value="AdoMet_MTases"/>
    <property type="match status" value="1"/>
</dbReference>
<dbReference type="InterPro" id="IPR013216">
    <property type="entry name" value="Methyltransf_11"/>
</dbReference>
<comment type="caution">
    <text evidence="3">The sequence shown here is derived from an EMBL/GenBank/DDBJ whole genome shotgun (WGS) entry which is preliminary data.</text>
</comment>
<keyword evidence="3" id="KW-0808">Transferase</keyword>
<feature type="transmembrane region" description="Helical" evidence="1">
    <location>
        <begin position="15"/>
        <end position="33"/>
    </location>
</feature>
<evidence type="ECO:0000313" key="3">
    <source>
        <dbReference type="EMBL" id="MCT7660017.1"/>
    </source>
</evidence>
<reference evidence="4" key="1">
    <citation type="submission" date="2023-07" db="EMBL/GenBank/DDBJ databases">
        <authorList>
            <person name="Deng Y."/>
            <person name="Zhang Y.-Q."/>
        </authorList>
    </citation>
    <scope>NUCLEOTIDE SEQUENCE [LARGE SCALE GENOMIC DNA]</scope>
    <source>
        <strain evidence="4">CPCC 205710</strain>
    </source>
</reference>
<dbReference type="EMBL" id="JAODWD010000004">
    <property type="protein sequence ID" value="MCT7660017.1"/>
    <property type="molecule type" value="Genomic_DNA"/>
</dbReference>
<sequence length="205" mass="21736">MDTSNPLPVNHHADHPGFSGATGMLFGLFFLLVGRANARLAVEVAKVSADDRVIDIGCGPGGAVREALRRGAEATGVDPSPAMLRVARLVTRTSARVTWVRGAAERIPAEDGWATVVWSLATVHHWKDVAAGLREAHRVLAPRGRLLAVERQVEPGATGVASHGWTRDQAQSFAAQCRTMGFESVDVGEGETGRGGVWTVSAIRS</sequence>
<gene>
    <name evidence="3" type="ORF">N4S67_16495</name>
</gene>
<accession>A0ABT2MCM1</accession>
<keyword evidence="1" id="KW-0472">Membrane</keyword>
<organism evidence="3 4">
    <name type="scientific">Mycobacterium deserti</name>
    <dbReference type="NCBI Taxonomy" id="2978347"/>
    <lineage>
        <taxon>Bacteria</taxon>
        <taxon>Bacillati</taxon>
        <taxon>Actinomycetota</taxon>
        <taxon>Actinomycetes</taxon>
        <taxon>Mycobacteriales</taxon>
        <taxon>Mycobacteriaceae</taxon>
        <taxon>Mycobacterium</taxon>
    </lineage>
</organism>
<dbReference type="SUPFAM" id="SSF53335">
    <property type="entry name" value="S-adenosyl-L-methionine-dependent methyltransferases"/>
    <property type="match status" value="1"/>
</dbReference>
<evidence type="ECO:0000313" key="4">
    <source>
        <dbReference type="Proteomes" id="UP001206639"/>
    </source>
</evidence>
<dbReference type="GO" id="GO:0032259">
    <property type="term" value="P:methylation"/>
    <property type="evidence" value="ECO:0007669"/>
    <property type="project" value="UniProtKB-KW"/>
</dbReference>
<dbReference type="Pfam" id="PF08241">
    <property type="entry name" value="Methyltransf_11"/>
    <property type="match status" value="1"/>
</dbReference>
<dbReference type="GO" id="GO:0008168">
    <property type="term" value="F:methyltransferase activity"/>
    <property type="evidence" value="ECO:0007669"/>
    <property type="project" value="UniProtKB-KW"/>
</dbReference>
<dbReference type="InterPro" id="IPR029063">
    <property type="entry name" value="SAM-dependent_MTases_sf"/>
</dbReference>
<evidence type="ECO:0000259" key="2">
    <source>
        <dbReference type="Pfam" id="PF08241"/>
    </source>
</evidence>
<feature type="domain" description="Methyltransferase type 11" evidence="2">
    <location>
        <begin position="54"/>
        <end position="147"/>
    </location>
</feature>
<keyword evidence="3" id="KW-0489">Methyltransferase</keyword>
<evidence type="ECO:0000256" key="1">
    <source>
        <dbReference type="SAM" id="Phobius"/>
    </source>
</evidence>
<dbReference type="RefSeq" id="WP_260994097.1">
    <property type="nucleotide sequence ID" value="NZ_JAODWD010000004.1"/>
</dbReference>
<protein>
    <submittedName>
        <fullName evidence="3">Class I SAM-dependent methyltransferase</fullName>
    </submittedName>
</protein>
<dbReference type="Proteomes" id="UP001206639">
    <property type="component" value="Unassembled WGS sequence"/>
</dbReference>
<keyword evidence="4" id="KW-1185">Reference proteome</keyword>
<proteinExistence type="predicted"/>
<dbReference type="PANTHER" id="PTHR43591">
    <property type="entry name" value="METHYLTRANSFERASE"/>
    <property type="match status" value="1"/>
</dbReference>
<dbReference type="Gene3D" id="3.40.50.150">
    <property type="entry name" value="Vaccinia Virus protein VP39"/>
    <property type="match status" value="1"/>
</dbReference>
<name>A0ABT2MCM1_9MYCO</name>